<dbReference type="GeneID" id="93196927"/>
<dbReference type="InterPro" id="IPR000653">
    <property type="entry name" value="DegT/StrS_aminotransferase"/>
</dbReference>
<evidence type="ECO:0000313" key="6">
    <source>
        <dbReference type="Proteomes" id="UP000037800"/>
    </source>
</evidence>
<dbReference type="Gene3D" id="3.90.1150.10">
    <property type="entry name" value="Aspartate Aminotransferase, domain 1"/>
    <property type="match status" value="1"/>
</dbReference>
<keyword evidence="2" id="KW-0663">Pyridoxal phosphate</keyword>
<dbReference type="InterPro" id="IPR015421">
    <property type="entry name" value="PyrdxlP-dep_Trfase_major"/>
</dbReference>
<dbReference type="EC" id="2.6.1.-" evidence="5"/>
<dbReference type="STRING" id="35818.HPU229336_07285"/>
<name>A0A0N1MNS3_9HELI</name>
<dbReference type="EMBL" id="UGJF01000001">
    <property type="protein sequence ID" value="STQ88032.1"/>
    <property type="molecule type" value="Genomic_DNA"/>
</dbReference>
<evidence type="ECO:0000313" key="4">
    <source>
        <dbReference type="EMBL" id="KPH56474.1"/>
    </source>
</evidence>
<dbReference type="CDD" id="cd00616">
    <property type="entry name" value="AHBA_syn"/>
    <property type="match status" value="1"/>
</dbReference>
<sequence length="376" mass="43218">MLKIPYFIPDITESEKNIIANVLEYPSHNIISELEEEFKKYIGTKYAVSAISGTAAFHLCLFAMDIKRGDKILCSINCHPSFPEMIRHFDAEPIFVDIQEDTFEISYEKCKEALEKNNTKKLRAIIVSHIAGQVCEMEPFYQLADKYNIKVIEDATMALGLTHNGVKIGNQKSFATIFSIVLDSHNPVAQAGFLTTQDEEIASKAALLRYHGIVSEKVTSIRPQYLYDVIGIGNKYNLSFLDAALCLSQLRRIEHIIQKRKEIADYYMQSLKNAPHISMPIIKNEHIFFHFIIKIDKNRDHFAKELKESGIETALHFVPLHLLTYYKTKYKLKISDFPIALKNYQQILSLPIYSAMKKEDIDYVCKEVLRLANQRV</sequence>
<gene>
    <name evidence="5" type="primary">arnB_2</name>
    <name evidence="4" type="ORF">HPU229334_01785</name>
    <name evidence="3" type="ORF">HPU229336_07285</name>
    <name evidence="5" type="ORF">NCTC13156_00859</name>
</gene>
<dbReference type="GO" id="GO:0000271">
    <property type="term" value="P:polysaccharide biosynthetic process"/>
    <property type="evidence" value="ECO:0007669"/>
    <property type="project" value="TreeGrafter"/>
</dbReference>
<evidence type="ECO:0000313" key="8">
    <source>
        <dbReference type="Proteomes" id="UP000255269"/>
    </source>
</evidence>
<evidence type="ECO:0000256" key="1">
    <source>
        <dbReference type="ARBA" id="ARBA00037999"/>
    </source>
</evidence>
<organism evidence="4 7">
    <name type="scientific">Helicobacter pullorum</name>
    <dbReference type="NCBI Taxonomy" id="35818"/>
    <lineage>
        <taxon>Bacteria</taxon>
        <taxon>Pseudomonadati</taxon>
        <taxon>Campylobacterota</taxon>
        <taxon>Epsilonproteobacteria</taxon>
        <taxon>Campylobacterales</taxon>
        <taxon>Helicobacteraceae</taxon>
        <taxon>Helicobacter</taxon>
    </lineage>
</organism>
<dbReference type="PANTHER" id="PTHR30244:SF34">
    <property type="entry name" value="DTDP-4-AMINO-4,6-DIDEOXYGALACTOSE TRANSAMINASE"/>
    <property type="match status" value="1"/>
</dbReference>
<dbReference type="Pfam" id="PF01041">
    <property type="entry name" value="DegT_DnrJ_EryC1"/>
    <property type="match status" value="1"/>
</dbReference>
<dbReference type="GO" id="GO:0030170">
    <property type="term" value="F:pyridoxal phosphate binding"/>
    <property type="evidence" value="ECO:0007669"/>
    <property type="project" value="TreeGrafter"/>
</dbReference>
<dbReference type="Proteomes" id="UP000037997">
    <property type="component" value="Unassembled WGS sequence"/>
</dbReference>
<dbReference type="PATRIC" id="fig|35818.10.peg.1435"/>
<accession>A0A0N1MNS3</accession>
<dbReference type="EMBL" id="JNOC01000015">
    <property type="protein sequence ID" value="KPH56474.1"/>
    <property type="molecule type" value="Genomic_DNA"/>
</dbReference>
<protein>
    <submittedName>
        <fullName evidence="4">Aminotransferase DegT</fullName>
    </submittedName>
    <submittedName>
        <fullName evidence="5">Putative DegT/DnrJ/EryC1/StrS aminotransferase</fullName>
        <ecNumber evidence="5">2.6.1.-</ecNumber>
        <ecNumber evidence="5">2.6.1.87</ecNumber>
    </submittedName>
</protein>
<dbReference type="Proteomes" id="UP000037800">
    <property type="component" value="Unassembled WGS sequence"/>
</dbReference>
<comment type="similarity">
    <text evidence="1 2">Belongs to the DegT/DnrJ/EryC1 family.</text>
</comment>
<evidence type="ECO:0000256" key="2">
    <source>
        <dbReference type="RuleBase" id="RU004508"/>
    </source>
</evidence>
<reference evidence="5 8" key="2">
    <citation type="submission" date="2018-06" db="EMBL/GenBank/DDBJ databases">
        <authorList>
            <consortium name="Pathogen Informatics"/>
            <person name="Doyle S."/>
        </authorList>
    </citation>
    <scope>NUCLEOTIDE SEQUENCE [LARGE SCALE GENOMIC DNA]</scope>
    <source>
        <strain evidence="5 8">NCTC13156</strain>
    </source>
</reference>
<dbReference type="GO" id="GO:0099620">
    <property type="term" value="F:UDP-4-amino-4-deoxy-L-arabinose aminotransferase"/>
    <property type="evidence" value="ECO:0007669"/>
    <property type="project" value="UniProtKB-EC"/>
</dbReference>
<dbReference type="PANTHER" id="PTHR30244">
    <property type="entry name" value="TRANSAMINASE"/>
    <property type="match status" value="1"/>
</dbReference>
<dbReference type="Gene3D" id="3.40.640.10">
    <property type="entry name" value="Type I PLP-dependent aspartate aminotransferase-like (Major domain)"/>
    <property type="match status" value="1"/>
</dbReference>
<dbReference type="InterPro" id="IPR015422">
    <property type="entry name" value="PyrdxlP-dep_Trfase_small"/>
</dbReference>
<proteinExistence type="inferred from homology"/>
<evidence type="ECO:0000313" key="5">
    <source>
        <dbReference type="EMBL" id="STQ88032.1"/>
    </source>
</evidence>
<dbReference type="Proteomes" id="UP000255269">
    <property type="component" value="Unassembled WGS sequence"/>
</dbReference>
<dbReference type="AlphaFoldDB" id="A0A0N1MNS3"/>
<dbReference type="RefSeq" id="WP_005020573.1">
    <property type="nucleotide sequence ID" value="NZ_CABKNZ010000044.1"/>
</dbReference>
<keyword evidence="4" id="KW-0032">Aminotransferase</keyword>
<keyword evidence="4" id="KW-0808">Transferase</keyword>
<dbReference type="PIRSF" id="PIRSF000390">
    <property type="entry name" value="PLP_StrS"/>
    <property type="match status" value="1"/>
</dbReference>
<dbReference type="InterPro" id="IPR015424">
    <property type="entry name" value="PyrdxlP-dep_Trfase"/>
</dbReference>
<dbReference type="EC" id="2.6.1.87" evidence="5"/>
<evidence type="ECO:0000313" key="3">
    <source>
        <dbReference type="EMBL" id="KPH51433.1"/>
    </source>
</evidence>
<dbReference type="EMBL" id="JNUR01000005">
    <property type="protein sequence ID" value="KPH51433.1"/>
    <property type="molecule type" value="Genomic_DNA"/>
</dbReference>
<reference evidence="6 7" key="1">
    <citation type="submission" date="2014-06" db="EMBL/GenBank/DDBJ databases">
        <title>Helicobacter pullorum isolates in fresh chicken meat - phenotypic and genotypic features.</title>
        <authorList>
            <person name="Borges V."/>
            <person name="Santos A."/>
            <person name="Correia C.B."/>
            <person name="Saraiva M."/>
            <person name="Menard A."/>
            <person name="Vieira L."/>
            <person name="Sampaio D.A."/>
            <person name="Gomes J.P."/>
            <person name="Oleastro M."/>
        </authorList>
    </citation>
    <scope>NUCLEOTIDE SEQUENCE [LARGE SCALE GENOMIC DNA]</scope>
    <source>
        <strain evidence="4 7">229334/12</strain>
        <strain evidence="3 6">229336/12</strain>
    </source>
</reference>
<dbReference type="OrthoDB" id="5351682at2"/>
<dbReference type="SUPFAM" id="SSF53383">
    <property type="entry name" value="PLP-dependent transferases"/>
    <property type="match status" value="1"/>
</dbReference>
<evidence type="ECO:0000313" key="7">
    <source>
        <dbReference type="Proteomes" id="UP000037997"/>
    </source>
</evidence>